<keyword evidence="3" id="KW-1185">Reference proteome</keyword>
<accession>A0ABN3DGK8</accession>
<organism evidence="2 3">
    <name type="scientific">Herbiconiux moechotypicola</name>
    <dbReference type="NCBI Taxonomy" id="637393"/>
    <lineage>
        <taxon>Bacteria</taxon>
        <taxon>Bacillati</taxon>
        <taxon>Actinomycetota</taxon>
        <taxon>Actinomycetes</taxon>
        <taxon>Micrococcales</taxon>
        <taxon>Microbacteriaceae</taxon>
        <taxon>Herbiconiux</taxon>
    </lineage>
</organism>
<gene>
    <name evidence="2" type="ORF">GCM10009851_14340</name>
</gene>
<evidence type="ECO:0000313" key="2">
    <source>
        <dbReference type="EMBL" id="GAA2230676.1"/>
    </source>
</evidence>
<comment type="caution">
    <text evidence="2">The sequence shown here is derived from an EMBL/GenBank/DDBJ whole genome shotgun (WGS) entry which is preliminary data.</text>
</comment>
<reference evidence="2 3" key="1">
    <citation type="journal article" date="2019" name="Int. J. Syst. Evol. Microbiol.">
        <title>The Global Catalogue of Microorganisms (GCM) 10K type strain sequencing project: providing services to taxonomists for standard genome sequencing and annotation.</title>
        <authorList>
            <consortium name="The Broad Institute Genomics Platform"/>
            <consortium name="The Broad Institute Genome Sequencing Center for Infectious Disease"/>
            <person name="Wu L."/>
            <person name="Ma J."/>
        </authorList>
    </citation>
    <scope>NUCLEOTIDE SEQUENCE [LARGE SCALE GENOMIC DNA]</scope>
    <source>
        <strain evidence="2 3">JCM 16117</strain>
    </source>
</reference>
<feature type="region of interest" description="Disordered" evidence="1">
    <location>
        <begin position="115"/>
        <end position="152"/>
    </location>
</feature>
<sequence length="152" mass="15477">MVRATSDRLVPAIGMLGDRQVRETGVRETIGVRAAHATARAGVAPRATAGAAAVHLALRVIAMDRPVRAVRGATSHGRTDLGRTHRAPAGRGVRSHVPVVRGATSHAREVRAAVHGATRPTGEGATVRRGSGPGTAGPLVVTGAHPGPSVRS</sequence>
<proteinExistence type="predicted"/>
<dbReference type="Proteomes" id="UP001500929">
    <property type="component" value="Unassembled WGS sequence"/>
</dbReference>
<feature type="region of interest" description="Disordered" evidence="1">
    <location>
        <begin position="72"/>
        <end position="92"/>
    </location>
</feature>
<protein>
    <submittedName>
        <fullName evidence="2">Uncharacterized protein</fullName>
    </submittedName>
</protein>
<evidence type="ECO:0000313" key="3">
    <source>
        <dbReference type="Proteomes" id="UP001500929"/>
    </source>
</evidence>
<name>A0ABN3DGK8_9MICO</name>
<dbReference type="EMBL" id="BAAAQY010000003">
    <property type="protein sequence ID" value="GAA2230676.1"/>
    <property type="molecule type" value="Genomic_DNA"/>
</dbReference>
<evidence type="ECO:0000256" key="1">
    <source>
        <dbReference type="SAM" id="MobiDB-lite"/>
    </source>
</evidence>